<comment type="subcellular location">
    <subcellularLocation>
        <location evidence="1">Cell membrane</location>
        <topology evidence="1">Multi-pass membrane protein</topology>
    </subcellularLocation>
</comment>
<dbReference type="CDD" id="cd16015">
    <property type="entry name" value="LTA_synthase"/>
    <property type="match status" value="1"/>
</dbReference>
<feature type="transmembrane region" description="Helical" evidence="8">
    <location>
        <begin position="31"/>
        <end position="55"/>
    </location>
</feature>
<evidence type="ECO:0000313" key="10">
    <source>
        <dbReference type="EMBL" id="EHL13272.1"/>
    </source>
</evidence>
<evidence type="ECO:0000256" key="8">
    <source>
        <dbReference type="SAM" id="Phobius"/>
    </source>
</evidence>
<reference evidence="10" key="1">
    <citation type="submission" date="2011-08" db="EMBL/GenBank/DDBJ databases">
        <authorList>
            <consortium name="The Broad Institute Genome Sequencing Platform"/>
            <person name="Earl A."/>
            <person name="Ward D."/>
            <person name="Feldgarden M."/>
            <person name="Gevers D."/>
            <person name="Sizova M."/>
            <person name="Hazen A."/>
            <person name="Epstein S."/>
            <person name="Young S.K."/>
            <person name="Zeng Q."/>
            <person name="Gargeya S."/>
            <person name="Fitzgerald M."/>
            <person name="Haas B."/>
            <person name="Abouelleil A."/>
            <person name="Alvarado L."/>
            <person name="Arachchi H.M."/>
            <person name="Berlin A."/>
            <person name="Brown A."/>
            <person name="Chapman S.B."/>
            <person name="Chen Z."/>
            <person name="Dunbar C."/>
            <person name="Freedman E."/>
            <person name="Gearin G."/>
            <person name="Gellesch M."/>
            <person name="Goldberg J."/>
            <person name="Griggs A."/>
            <person name="Gujja S."/>
            <person name="Heiman D."/>
            <person name="Howarth C."/>
            <person name="Larson L."/>
            <person name="Lui A."/>
            <person name="MacDonald P.J.P."/>
            <person name="Montmayeur A."/>
            <person name="Murphy C."/>
            <person name="Neiman D."/>
            <person name="Pearson M."/>
            <person name="Priest M."/>
            <person name="Roberts A."/>
            <person name="Saif S."/>
            <person name="Shea T."/>
            <person name="Shenoy N."/>
            <person name="Sisk P."/>
            <person name="Stolte C."/>
            <person name="Sykes S."/>
            <person name="Wortman J."/>
            <person name="Nusbaum C."/>
            <person name="Birren B."/>
        </authorList>
    </citation>
    <scope>NUCLEOTIDE SEQUENCE</scope>
    <source>
        <strain evidence="10">ACB1</strain>
    </source>
</reference>
<dbReference type="Pfam" id="PF00884">
    <property type="entry name" value="Sulfatase"/>
    <property type="match status" value="1"/>
</dbReference>
<proteinExistence type="predicted"/>
<dbReference type="HOGENOM" id="CLU_023986_2_0_9"/>
<evidence type="ECO:0000256" key="3">
    <source>
        <dbReference type="ARBA" id="ARBA00022475"/>
    </source>
</evidence>
<reference evidence="10" key="2">
    <citation type="submission" date="2013-03" db="EMBL/GenBank/DDBJ databases">
        <title>The Genome Sequence of Oribacterium sp. ACB1.</title>
        <authorList>
            <consortium name="The Broad Institute Genomics Platform"/>
            <consortium name="The Broad Institute Genome Sequencing Center for Infectious Disease"/>
            <person name="Earl A."/>
            <person name="Ward D."/>
            <person name="Feldgarden M."/>
            <person name="Gevers D."/>
            <person name="Sizova M."/>
            <person name="Hazen A."/>
            <person name="Epstein S."/>
            <person name="Walker B."/>
            <person name="Young S."/>
            <person name="Zeng Q."/>
            <person name="Gargeya S."/>
            <person name="Fitzgerald M."/>
            <person name="Haas B."/>
            <person name="Abouelleil A."/>
            <person name="Allen A.W."/>
            <person name="Alvarado L."/>
            <person name="Arachchi H.M."/>
            <person name="Berlin A.M."/>
            <person name="Chapman S.B."/>
            <person name="Gainer-Dewar J."/>
            <person name="Goldberg J."/>
            <person name="Griggs A."/>
            <person name="Gujja S."/>
            <person name="Hansen M."/>
            <person name="Howarth C."/>
            <person name="Imamovic A."/>
            <person name="Ireland A."/>
            <person name="Larimer J."/>
            <person name="McCowan C."/>
            <person name="Murphy C."/>
            <person name="Pearson M."/>
            <person name="Poon T.W."/>
            <person name="Priest M."/>
            <person name="Roberts A."/>
            <person name="Saif S."/>
            <person name="Shea T."/>
            <person name="Sisk P."/>
            <person name="Sykes S."/>
            <person name="Wortman J."/>
            <person name="Nusbaum C."/>
            <person name="Birren B."/>
        </authorList>
    </citation>
    <scope>NUCLEOTIDE SEQUENCE [LARGE SCALE GENOMIC DNA]</scope>
    <source>
        <strain evidence="10">ACB1</strain>
    </source>
</reference>
<sequence length="606" mass="70111">MDIQEDKDRELNSKVLSKKEKEKEKGILKKWIFSTLVFLFSFFSFFLYFSLYFLLNNWNELTVDEILYHLKAPMGGANGDLVRLFLLSVLLPSSVIVLLLFCFYILLQKCKLQEPCSVSPPKEVPAGALPAVKKNPLCALHEKLISKKKTIFFKILVTLKHCYLLLCFCLGFFFFVLTIADAWESISLGSYLLSQIQSSTFIEDHYVDPKGIELHFPEKKRNLVYIYMESTELTFMDEKHGGAFPENLLPEMTKLSEEGEDFSGEGAKRNGGISLPGATWTMGAIFGQSTGLPLKISIEQNSMDSQKSFFPSVVSLQDILKEEGYTQKFLLGSVGYFGGRELFMKDHGDVKVEDFSYWKRKNKFPRDYWVNWGFEDEKLYTYAKEELLSLAKEDKPFNLTLLTVDTHFPDGYICRLCKNTYPDNQYANVFNCASRQITNFVNWMKEQDFYENTTIVISGDHPTMDRDFCDNVPKSYQRKVYTVFLNSAVARKEQKEREYSTFDYFPTTLAAMGVEIPGERLGLGTNLFSDESTLTEQFGKKEEKKELEKRSDFMIKLGGIDKNSAFKQKEEKELKKKKEKKAEEEKKTKENEERERKKKQESENAK</sequence>
<comment type="caution">
    <text evidence="10">The sequence shown here is derived from an EMBL/GenBank/DDBJ whole genome shotgun (WGS) entry which is preliminary data.</text>
</comment>
<dbReference type="AlphaFoldDB" id="G9WL28"/>
<dbReference type="Gene3D" id="3.40.720.10">
    <property type="entry name" value="Alkaline Phosphatase, subunit A"/>
    <property type="match status" value="1"/>
</dbReference>
<dbReference type="InterPro" id="IPR000917">
    <property type="entry name" value="Sulfatase_N"/>
</dbReference>
<dbReference type="STRING" id="796943.HMPREF9625_02085"/>
<evidence type="ECO:0000256" key="1">
    <source>
        <dbReference type="ARBA" id="ARBA00004651"/>
    </source>
</evidence>
<evidence type="ECO:0000256" key="2">
    <source>
        <dbReference type="ARBA" id="ARBA00004936"/>
    </source>
</evidence>
<keyword evidence="3" id="KW-1003">Cell membrane</keyword>
<dbReference type="InterPro" id="IPR017850">
    <property type="entry name" value="Alkaline_phosphatase_core_sf"/>
</dbReference>
<name>G9WL28_9FIRM</name>
<keyword evidence="4 8" id="KW-0812">Transmembrane</keyword>
<keyword evidence="11" id="KW-1185">Reference proteome</keyword>
<feature type="domain" description="Sulfatase N-terminal" evidence="9">
    <location>
        <begin position="304"/>
        <end position="514"/>
    </location>
</feature>
<dbReference type="InterPro" id="IPR050448">
    <property type="entry name" value="OpgB/LTA_synthase_biosynth"/>
</dbReference>
<dbReference type="EMBL" id="AFZC02000002">
    <property type="protein sequence ID" value="EHL13272.1"/>
    <property type="molecule type" value="Genomic_DNA"/>
</dbReference>
<feature type="transmembrane region" description="Helical" evidence="8">
    <location>
        <begin position="84"/>
        <end position="107"/>
    </location>
</feature>
<protein>
    <recommendedName>
        <fullName evidence="9">Sulfatase N-terminal domain-containing protein</fullName>
    </recommendedName>
</protein>
<dbReference type="RefSeq" id="WP_009535907.1">
    <property type="nucleotide sequence ID" value="NZ_KE148312.1"/>
</dbReference>
<dbReference type="SUPFAM" id="SSF53649">
    <property type="entry name" value="Alkaline phosphatase-like"/>
    <property type="match status" value="1"/>
</dbReference>
<evidence type="ECO:0000256" key="7">
    <source>
        <dbReference type="SAM" id="MobiDB-lite"/>
    </source>
</evidence>
<gene>
    <name evidence="10" type="ORF">HMPREF9625_02085</name>
</gene>
<dbReference type="PANTHER" id="PTHR47371">
    <property type="entry name" value="LIPOTEICHOIC ACID SYNTHASE"/>
    <property type="match status" value="1"/>
</dbReference>
<keyword evidence="6 8" id="KW-0472">Membrane</keyword>
<organism evidence="10 11">
    <name type="scientific">Oribacterium parvum ACB1</name>
    <dbReference type="NCBI Taxonomy" id="796943"/>
    <lineage>
        <taxon>Bacteria</taxon>
        <taxon>Bacillati</taxon>
        <taxon>Bacillota</taxon>
        <taxon>Clostridia</taxon>
        <taxon>Lachnospirales</taxon>
        <taxon>Lachnospiraceae</taxon>
        <taxon>Oribacterium</taxon>
    </lineage>
</organism>
<evidence type="ECO:0000256" key="5">
    <source>
        <dbReference type="ARBA" id="ARBA00022989"/>
    </source>
</evidence>
<evidence type="ECO:0000313" key="11">
    <source>
        <dbReference type="Proteomes" id="UP000018461"/>
    </source>
</evidence>
<evidence type="ECO:0000256" key="4">
    <source>
        <dbReference type="ARBA" id="ARBA00022692"/>
    </source>
</evidence>
<dbReference type="Proteomes" id="UP000018461">
    <property type="component" value="Unassembled WGS sequence"/>
</dbReference>
<dbReference type="PATRIC" id="fig|796943.3.peg.444"/>
<keyword evidence="5 8" id="KW-1133">Transmembrane helix</keyword>
<dbReference type="GO" id="GO:0005886">
    <property type="term" value="C:plasma membrane"/>
    <property type="evidence" value="ECO:0007669"/>
    <property type="project" value="UniProtKB-SubCell"/>
</dbReference>
<accession>G9WL28</accession>
<feature type="region of interest" description="Disordered" evidence="7">
    <location>
        <begin position="568"/>
        <end position="606"/>
    </location>
</feature>
<dbReference type="PANTHER" id="PTHR47371:SF3">
    <property type="entry name" value="PHOSPHOGLYCEROL TRANSFERASE I"/>
    <property type="match status" value="1"/>
</dbReference>
<evidence type="ECO:0000256" key="6">
    <source>
        <dbReference type="ARBA" id="ARBA00023136"/>
    </source>
</evidence>
<comment type="pathway">
    <text evidence="2">Cell wall biogenesis; lipoteichoic acid biosynthesis.</text>
</comment>
<feature type="transmembrane region" description="Helical" evidence="8">
    <location>
        <begin position="162"/>
        <end position="183"/>
    </location>
</feature>
<evidence type="ECO:0000259" key="9">
    <source>
        <dbReference type="Pfam" id="PF00884"/>
    </source>
</evidence>